<dbReference type="eggNOG" id="COG4206">
    <property type="taxonomic scope" value="Bacteria"/>
</dbReference>
<dbReference type="GO" id="GO:0009279">
    <property type="term" value="C:cell outer membrane"/>
    <property type="evidence" value="ECO:0007669"/>
    <property type="project" value="UniProtKB-SubCell"/>
</dbReference>
<evidence type="ECO:0000256" key="5">
    <source>
        <dbReference type="ARBA" id="ARBA00023077"/>
    </source>
</evidence>
<evidence type="ECO:0000259" key="13">
    <source>
        <dbReference type="Pfam" id="PF07715"/>
    </source>
</evidence>
<dbReference type="PANTHER" id="PTHR30069:SF27">
    <property type="entry name" value="BLL4766 PROTEIN"/>
    <property type="match status" value="1"/>
</dbReference>
<keyword evidence="3 8" id="KW-1134">Transmembrane beta strand</keyword>
<dbReference type="SUPFAM" id="SSF56935">
    <property type="entry name" value="Porins"/>
    <property type="match status" value="1"/>
</dbReference>
<keyword evidence="6 8" id="KW-0472">Membrane</keyword>
<keyword evidence="5 9" id="KW-0798">TonB box</keyword>
<gene>
    <name evidence="14" type="ORF">Dthio_PD2848</name>
</gene>
<dbReference type="GO" id="GO:0044718">
    <property type="term" value="P:siderophore transmembrane transport"/>
    <property type="evidence" value="ECO:0007669"/>
    <property type="project" value="TreeGrafter"/>
</dbReference>
<keyword evidence="15" id="KW-1185">Reference proteome</keyword>
<evidence type="ECO:0000256" key="3">
    <source>
        <dbReference type="ARBA" id="ARBA00022452"/>
    </source>
</evidence>
<keyword evidence="11" id="KW-0732">Signal</keyword>
<feature type="domain" description="TonB-dependent receptor plug" evidence="13">
    <location>
        <begin position="49"/>
        <end position="157"/>
    </location>
</feature>
<dbReference type="InterPro" id="IPR036942">
    <property type="entry name" value="Beta-barrel_TonB_sf"/>
</dbReference>
<evidence type="ECO:0000256" key="11">
    <source>
        <dbReference type="SAM" id="SignalP"/>
    </source>
</evidence>
<feature type="signal peptide" evidence="11">
    <location>
        <begin position="1"/>
        <end position="22"/>
    </location>
</feature>
<accession>D6SL67</accession>
<dbReference type="PROSITE" id="PS52016">
    <property type="entry name" value="TONB_DEPENDENT_REC_3"/>
    <property type="match status" value="1"/>
</dbReference>
<evidence type="ECO:0000256" key="8">
    <source>
        <dbReference type="PROSITE-ProRule" id="PRU01360"/>
    </source>
</evidence>
<keyword evidence="4 8" id="KW-0812">Transmembrane</keyword>
<reference evidence="14" key="1">
    <citation type="submission" date="2010-05" db="EMBL/GenBank/DDBJ databases">
        <title>The draft genome of Desulfonatronospira thiodismutans ASO3-1.</title>
        <authorList>
            <consortium name="US DOE Joint Genome Institute (JGI-PGF)"/>
            <person name="Lucas S."/>
            <person name="Copeland A."/>
            <person name="Lapidus A."/>
            <person name="Cheng J.-F."/>
            <person name="Bruce D."/>
            <person name="Goodwin L."/>
            <person name="Pitluck S."/>
            <person name="Chertkov O."/>
            <person name="Brettin T."/>
            <person name="Detter J.C."/>
            <person name="Han C."/>
            <person name="Land M.L."/>
            <person name="Hauser L."/>
            <person name="Kyrpides N."/>
            <person name="Mikhailova N."/>
            <person name="Muyzer G."/>
            <person name="Woyke T."/>
        </authorList>
    </citation>
    <scope>NUCLEOTIDE SEQUENCE [LARGE SCALE GENOMIC DNA]</scope>
    <source>
        <strain evidence="14">ASO3-1</strain>
    </source>
</reference>
<evidence type="ECO:0000256" key="7">
    <source>
        <dbReference type="ARBA" id="ARBA00023237"/>
    </source>
</evidence>
<dbReference type="InterPro" id="IPR000531">
    <property type="entry name" value="Beta-barrel_TonB"/>
</dbReference>
<evidence type="ECO:0000256" key="2">
    <source>
        <dbReference type="ARBA" id="ARBA00022448"/>
    </source>
</evidence>
<dbReference type="PANTHER" id="PTHR30069">
    <property type="entry name" value="TONB-DEPENDENT OUTER MEMBRANE RECEPTOR"/>
    <property type="match status" value="1"/>
</dbReference>
<evidence type="ECO:0000256" key="10">
    <source>
        <dbReference type="SAM" id="MobiDB-lite"/>
    </source>
</evidence>
<dbReference type="InterPro" id="IPR037066">
    <property type="entry name" value="Plug_dom_sf"/>
</dbReference>
<evidence type="ECO:0000313" key="14">
    <source>
        <dbReference type="EMBL" id="EFI35428.1"/>
    </source>
</evidence>
<sequence>MKKALVFLMMGVFLAGTTAAWAQEEPAQAEEVMMDEVVVTATRFERETEKVPAKVTIIDREDIEKSGAHNVPEVLRNLGGVHVRDMDGNRMNQTLDMGGFGEGSQHRTAVLINGRRLNPVDLSNVRWSTISLDMVERIEVMHGGNAVLYGDNAMGGVINIITRRPEEGVQGDVEASVGSFDTFGTRAAVNMGRDRFGMVVGVNHYQSDGYRDRSEVENYGLFTRLEADPTDALRIYGEVDANKAEYEIPGALTRQQKRDDRKQAQPDDPAWGIFREDDKTNDQDLALSFGLESDVSEYGILDMQFTYHQQDRERTMDGLYSEFDINTWGFTPKYILDRPLGKMDNRLTLGLDFYRTEYDADFVDMGNEFDHVQRSWSGYLQNELELLDNLVLNLGARYQDTDYRLKKKGLSRETTGDPEWAWNAGLAYSFWEHSKIYARAYQAFRYPLVDEYMILSTGDVNMDLEHETQQGYEAGVGWDFRNVLQLDLRGFYFTVDDEIVYDNIKEMNINLNETEHKGGDLDITYKVMDKVRLFASVGYIDAKITSGDHDGNTIPLVPEWKGHAGVELGRFNGILFGLQSNYVGERYYGNDYDNVLDKMSSYNTWDAYLSYKRNQWEFFGHAKNLFGETYSDEAFYNEWDDRYSYYPQPEEEYMVGVRYKF</sequence>
<comment type="caution">
    <text evidence="14">The sequence shown here is derived from an EMBL/GenBank/DDBJ whole genome shotgun (WGS) entry which is preliminary data.</text>
</comment>
<dbReference type="Gene3D" id="2.40.170.20">
    <property type="entry name" value="TonB-dependent receptor, beta-barrel domain"/>
    <property type="match status" value="1"/>
</dbReference>
<evidence type="ECO:0000256" key="6">
    <source>
        <dbReference type="ARBA" id="ARBA00023136"/>
    </source>
</evidence>
<organism evidence="14 15">
    <name type="scientific">Desulfonatronospira thiodismutans ASO3-1</name>
    <dbReference type="NCBI Taxonomy" id="555779"/>
    <lineage>
        <taxon>Bacteria</taxon>
        <taxon>Pseudomonadati</taxon>
        <taxon>Thermodesulfobacteriota</taxon>
        <taxon>Desulfovibrionia</taxon>
        <taxon>Desulfovibrionales</taxon>
        <taxon>Desulfonatronovibrionaceae</taxon>
        <taxon>Desulfonatronospira</taxon>
    </lineage>
</organism>
<feature type="chain" id="PRO_5003087966" evidence="11">
    <location>
        <begin position="23"/>
        <end position="661"/>
    </location>
</feature>
<dbReference type="Proteomes" id="UP000005496">
    <property type="component" value="Unassembled WGS sequence"/>
</dbReference>
<dbReference type="CDD" id="cd01347">
    <property type="entry name" value="ligand_gated_channel"/>
    <property type="match status" value="1"/>
</dbReference>
<feature type="compositionally biased region" description="Basic and acidic residues" evidence="10">
    <location>
        <begin position="256"/>
        <end position="265"/>
    </location>
</feature>
<dbReference type="InterPro" id="IPR039426">
    <property type="entry name" value="TonB-dep_rcpt-like"/>
</dbReference>
<keyword evidence="2 8" id="KW-0813">Transport</keyword>
<dbReference type="Pfam" id="PF00593">
    <property type="entry name" value="TonB_dep_Rec_b-barrel"/>
    <property type="match status" value="1"/>
</dbReference>
<keyword evidence="7 8" id="KW-0998">Cell outer membrane</keyword>
<dbReference type="Pfam" id="PF07715">
    <property type="entry name" value="Plug"/>
    <property type="match status" value="1"/>
</dbReference>
<evidence type="ECO:0000256" key="4">
    <source>
        <dbReference type="ARBA" id="ARBA00022692"/>
    </source>
</evidence>
<feature type="region of interest" description="Disordered" evidence="10">
    <location>
        <begin position="250"/>
        <end position="275"/>
    </location>
</feature>
<evidence type="ECO:0000256" key="9">
    <source>
        <dbReference type="RuleBase" id="RU003357"/>
    </source>
</evidence>
<evidence type="ECO:0000256" key="1">
    <source>
        <dbReference type="ARBA" id="ARBA00004571"/>
    </source>
</evidence>
<name>D6SL67_9BACT</name>
<dbReference type="Gene3D" id="2.170.130.10">
    <property type="entry name" value="TonB-dependent receptor, plug domain"/>
    <property type="match status" value="1"/>
</dbReference>
<dbReference type="EMBL" id="ACJN02000001">
    <property type="protein sequence ID" value="EFI35428.1"/>
    <property type="molecule type" value="Genomic_DNA"/>
</dbReference>
<proteinExistence type="inferred from homology"/>
<dbReference type="OrthoDB" id="9763670at2"/>
<protein>
    <submittedName>
        <fullName evidence="14">Outer membrane insertion protein</fullName>
    </submittedName>
</protein>
<evidence type="ECO:0000259" key="12">
    <source>
        <dbReference type="Pfam" id="PF00593"/>
    </source>
</evidence>
<evidence type="ECO:0000313" key="15">
    <source>
        <dbReference type="Proteomes" id="UP000005496"/>
    </source>
</evidence>
<dbReference type="RefSeq" id="WP_008868560.1">
    <property type="nucleotide sequence ID" value="NZ_ACJN02000001.1"/>
</dbReference>
<dbReference type="AlphaFoldDB" id="D6SL67"/>
<comment type="subcellular location">
    <subcellularLocation>
        <location evidence="1 8">Cell outer membrane</location>
        <topology evidence="1 8">Multi-pass membrane protein</topology>
    </subcellularLocation>
</comment>
<comment type="similarity">
    <text evidence="8 9">Belongs to the TonB-dependent receptor family.</text>
</comment>
<feature type="domain" description="TonB-dependent receptor-like beta-barrel" evidence="12">
    <location>
        <begin position="264"/>
        <end position="625"/>
    </location>
</feature>
<dbReference type="InterPro" id="IPR012910">
    <property type="entry name" value="Plug_dom"/>
</dbReference>
<dbReference type="GO" id="GO:0015344">
    <property type="term" value="F:siderophore uptake transmembrane transporter activity"/>
    <property type="evidence" value="ECO:0007669"/>
    <property type="project" value="TreeGrafter"/>
</dbReference>